<feature type="non-terminal residue" evidence="1">
    <location>
        <position position="1"/>
    </location>
</feature>
<gene>
    <name evidence="1" type="ORF">SPELUC_LOCUS17983</name>
</gene>
<organism evidence="1 2">
    <name type="scientific">Cetraspora pellucida</name>
    <dbReference type="NCBI Taxonomy" id="1433469"/>
    <lineage>
        <taxon>Eukaryota</taxon>
        <taxon>Fungi</taxon>
        <taxon>Fungi incertae sedis</taxon>
        <taxon>Mucoromycota</taxon>
        <taxon>Glomeromycotina</taxon>
        <taxon>Glomeromycetes</taxon>
        <taxon>Diversisporales</taxon>
        <taxon>Gigasporaceae</taxon>
        <taxon>Cetraspora</taxon>
    </lineage>
</organism>
<accession>A0ACA9RPB2</accession>
<dbReference type="Proteomes" id="UP000789366">
    <property type="component" value="Unassembled WGS sequence"/>
</dbReference>
<sequence>QRIVQGTDQNNEDEIRKVTKASNNEDLEKKVRRCHKCKQVGHYAPTCPNVDG</sequence>
<proteinExistence type="predicted"/>
<dbReference type="EMBL" id="CAJVPW010078939">
    <property type="protein sequence ID" value="CAG8800020.1"/>
    <property type="molecule type" value="Genomic_DNA"/>
</dbReference>
<name>A0ACA9RPB2_9GLOM</name>
<comment type="caution">
    <text evidence="1">The sequence shown here is derived from an EMBL/GenBank/DDBJ whole genome shotgun (WGS) entry which is preliminary data.</text>
</comment>
<evidence type="ECO:0000313" key="2">
    <source>
        <dbReference type="Proteomes" id="UP000789366"/>
    </source>
</evidence>
<protein>
    <submittedName>
        <fullName evidence="1">12427_t:CDS:1</fullName>
    </submittedName>
</protein>
<evidence type="ECO:0000313" key="1">
    <source>
        <dbReference type="EMBL" id="CAG8800020.1"/>
    </source>
</evidence>
<reference evidence="1" key="1">
    <citation type="submission" date="2021-06" db="EMBL/GenBank/DDBJ databases">
        <authorList>
            <person name="Kallberg Y."/>
            <person name="Tangrot J."/>
            <person name="Rosling A."/>
        </authorList>
    </citation>
    <scope>NUCLEOTIDE SEQUENCE</scope>
    <source>
        <strain evidence="1">28 12/20/2015</strain>
    </source>
</reference>
<keyword evidence="2" id="KW-1185">Reference proteome</keyword>